<organism evidence="1">
    <name type="scientific">Anthurium amnicola</name>
    <dbReference type="NCBI Taxonomy" id="1678845"/>
    <lineage>
        <taxon>Eukaryota</taxon>
        <taxon>Viridiplantae</taxon>
        <taxon>Streptophyta</taxon>
        <taxon>Embryophyta</taxon>
        <taxon>Tracheophyta</taxon>
        <taxon>Spermatophyta</taxon>
        <taxon>Magnoliopsida</taxon>
        <taxon>Liliopsida</taxon>
        <taxon>Araceae</taxon>
        <taxon>Pothoideae</taxon>
        <taxon>Potheae</taxon>
        <taxon>Anthurium</taxon>
    </lineage>
</organism>
<accession>A0A1D1XMB4</accession>
<protein>
    <submittedName>
        <fullName evidence="1">Ribosome-recycling factor</fullName>
    </submittedName>
</protein>
<reference evidence="1" key="1">
    <citation type="submission" date="2015-07" db="EMBL/GenBank/DDBJ databases">
        <title>Transcriptome Assembly of Anthurium amnicola.</title>
        <authorList>
            <person name="Suzuki J."/>
        </authorList>
    </citation>
    <scope>NUCLEOTIDE SEQUENCE</scope>
</reference>
<sequence length="229" mass="25907">CAAFYMTDQRNLQNGIAATRLGEGYENTHYSSQMSGLISPLPYLSFPPADQAQDLALELFHTYKGDFTPNAYEIYRDLYIKHINSRGVQTTEPELTTFIQNAWSKESNIVREFYQTVESMYSKMLETSHTSFNSVMSPNSSGLLSNSINPIQDDTGPDFCLFHANNFQSFGPPTPRSINASPFDTSSIYGSRNDGDEKLFFPSLSDIQRRPDYLEEFSADSNDLDFPLF</sequence>
<proteinExistence type="predicted"/>
<feature type="non-terminal residue" evidence="1">
    <location>
        <position position="1"/>
    </location>
</feature>
<dbReference type="EMBL" id="GDJX01024413">
    <property type="protein sequence ID" value="JAT43523.1"/>
    <property type="molecule type" value="Transcribed_RNA"/>
</dbReference>
<evidence type="ECO:0000313" key="1">
    <source>
        <dbReference type="EMBL" id="JAT43523.1"/>
    </source>
</evidence>
<dbReference type="AlphaFoldDB" id="A0A1D1XMB4"/>
<gene>
    <name evidence="1" type="primary">frr_20</name>
    <name evidence="1" type="ORF">g.70694</name>
</gene>
<name>A0A1D1XMB4_9ARAE</name>